<dbReference type="PROSITE" id="PS51257">
    <property type="entry name" value="PROKAR_LIPOPROTEIN"/>
    <property type="match status" value="1"/>
</dbReference>
<feature type="chain" id="PRO_5037656422" description="Secreted protein" evidence="2">
    <location>
        <begin position="28"/>
        <end position="158"/>
    </location>
</feature>
<organism evidence="3 4">
    <name type="scientific">Paractinoplanes rishiriensis</name>
    <dbReference type="NCBI Taxonomy" id="1050105"/>
    <lineage>
        <taxon>Bacteria</taxon>
        <taxon>Bacillati</taxon>
        <taxon>Actinomycetota</taxon>
        <taxon>Actinomycetes</taxon>
        <taxon>Micromonosporales</taxon>
        <taxon>Micromonosporaceae</taxon>
        <taxon>Paractinoplanes</taxon>
    </lineage>
</organism>
<comment type="caution">
    <text evidence="3">The sequence shown here is derived from an EMBL/GenBank/DDBJ whole genome shotgun (WGS) entry which is preliminary data.</text>
</comment>
<feature type="region of interest" description="Disordered" evidence="1">
    <location>
        <begin position="25"/>
        <end position="57"/>
    </location>
</feature>
<sequence length="158" mass="15046">MNRLTISSAACAVALALLAGCSSDQPAATGTAAPTASTAPSSAPVSEPAPSASAAPQGKGAALCQEVAAAKAALNEELKGVVSPDGTVPPAESKKVMTALSAKLTELAAAGEGDLAKALKGLAVEASKAAAAADPMRSALSTSFDAAGQKVDAACAKA</sequence>
<dbReference type="EMBL" id="BOMV01000028">
    <property type="protein sequence ID" value="GIE95393.1"/>
    <property type="molecule type" value="Genomic_DNA"/>
</dbReference>
<name>A0A919MU39_9ACTN</name>
<feature type="compositionally biased region" description="Low complexity" evidence="1">
    <location>
        <begin position="25"/>
        <end position="56"/>
    </location>
</feature>
<keyword evidence="4" id="KW-1185">Reference proteome</keyword>
<dbReference type="Proteomes" id="UP000636960">
    <property type="component" value="Unassembled WGS sequence"/>
</dbReference>
<evidence type="ECO:0008006" key="5">
    <source>
        <dbReference type="Google" id="ProtNLM"/>
    </source>
</evidence>
<protein>
    <recommendedName>
        <fullName evidence="5">Secreted protein</fullName>
    </recommendedName>
</protein>
<dbReference type="RefSeq" id="WP_203781694.1">
    <property type="nucleotide sequence ID" value="NZ_BOMV01000028.1"/>
</dbReference>
<evidence type="ECO:0000256" key="2">
    <source>
        <dbReference type="SAM" id="SignalP"/>
    </source>
</evidence>
<evidence type="ECO:0000313" key="4">
    <source>
        <dbReference type="Proteomes" id="UP000636960"/>
    </source>
</evidence>
<evidence type="ECO:0000313" key="3">
    <source>
        <dbReference type="EMBL" id="GIE95393.1"/>
    </source>
</evidence>
<evidence type="ECO:0000256" key="1">
    <source>
        <dbReference type="SAM" id="MobiDB-lite"/>
    </source>
</evidence>
<reference evidence="3" key="1">
    <citation type="submission" date="2021-01" db="EMBL/GenBank/DDBJ databases">
        <title>Whole genome shotgun sequence of Actinoplanes rishiriensis NBRC 108556.</title>
        <authorList>
            <person name="Komaki H."/>
            <person name="Tamura T."/>
        </authorList>
    </citation>
    <scope>NUCLEOTIDE SEQUENCE</scope>
    <source>
        <strain evidence="3">NBRC 108556</strain>
    </source>
</reference>
<gene>
    <name evidence="3" type="ORF">Ari01nite_28580</name>
</gene>
<feature type="signal peptide" evidence="2">
    <location>
        <begin position="1"/>
        <end position="27"/>
    </location>
</feature>
<accession>A0A919MU39</accession>
<proteinExistence type="predicted"/>
<keyword evidence="2" id="KW-0732">Signal</keyword>
<dbReference type="AlphaFoldDB" id="A0A919MU39"/>